<accession>A0A1L0B3V7</accession>
<dbReference type="EMBL" id="FPLD01000051">
    <property type="protein sequence ID" value="SGY96118.1"/>
    <property type="molecule type" value="Genomic_DNA"/>
</dbReference>
<proteinExistence type="predicted"/>
<gene>
    <name evidence="1" type="ORF">NVI5450_1813</name>
</gene>
<sequence length="371" mass="42172">MRKFEQLNSRKRNLIKLREQKREASSLNYQTRIKEKNKQLFGAEIVDAPTCVDLMQGENSSCYEFFEKLKAALARNPESIYISFSQTKILKAMPVLVIYSIIDQVRNIHNVNTKIGIIWSKKSKEVNGTIKGSGLFLTAEKRETSIKDTTTLPVIMGDNARVSELKELIVDYILDSYFPGASAEKEQQISSAITETFDNVGRHAYPDEELHENKKWWFCCDRLGNNLFIVIYDAGVGIPDSLSENNEVILSRINALYPDEFNGSIKDSIRDDSVFKKWAELVKVKVLRKSLSDGQLIRAAMHKNTTSTDVAGHGQGSKSIKALISEGDERSFLLMFSNYGFYRYTNEESDNESNLSNPEYKVQGTLIQWSI</sequence>
<dbReference type="RefSeq" id="WP_075518189.1">
    <property type="nucleotide sequence ID" value="NZ_FPLD01000051.1"/>
</dbReference>
<name>A0A1L0B3V7_9GAMM</name>
<protein>
    <recommendedName>
        <fullName evidence="3">ATP-binding protein</fullName>
    </recommendedName>
</protein>
<dbReference type="OrthoDB" id="6858273at2"/>
<reference evidence="1 2" key="1">
    <citation type="submission" date="2016-11" db="EMBL/GenBank/DDBJ databases">
        <authorList>
            <person name="Jaros S."/>
            <person name="Januszkiewicz K."/>
            <person name="Wedrychowicz H."/>
        </authorList>
    </citation>
    <scope>NUCLEOTIDE SEQUENCE [LARGE SCALE GENOMIC DNA]</scope>
    <source>
        <strain evidence="1">NVI 5450</strain>
    </source>
</reference>
<evidence type="ECO:0008006" key="3">
    <source>
        <dbReference type="Google" id="ProtNLM"/>
    </source>
</evidence>
<dbReference type="Proteomes" id="UP000183794">
    <property type="component" value="Unassembled WGS sequence"/>
</dbReference>
<evidence type="ECO:0000313" key="2">
    <source>
        <dbReference type="Proteomes" id="UP000183794"/>
    </source>
</evidence>
<dbReference type="AlphaFoldDB" id="A0A1L0B3V7"/>
<organism evidence="1 2">
    <name type="scientific">Moritella viscosa</name>
    <dbReference type="NCBI Taxonomy" id="80854"/>
    <lineage>
        <taxon>Bacteria</taxon>
        <taxon>Pseudomonadati</taxon>
        <taxon>Pseudomonadota</taxon>
        <taxon>Gammaproteobacteria</taxon>
        <taxon>Alteromonadales</taxon>
        <taxon>Moritellaceae</taxon>
        <taxon>Moritella</taxon>
    </lineage>
</organism>
<evidence type="ECO:0000313" key="1">
    <source>
        <dbReference type="EMBL" id="SGY96118.1"/>
    </source>
</evidence>